<dbReference type="Gene3D" id="3.40.630.30">
    <property type="match status" value="1"/>
</dbReference>
<sequence>MTGLFGFNEMALNKIWLRVDIDNNKAIKSYQKIGYVEEGTLRQDRLRNGLFVDRMRMSILKTEFHY</sequence>
<dbReference type="RefSeq" id="WP_069717499.1">
    <property type="nucleotide sequence ID" value="NZ_MJEH01000027.1"/>
</dbReference>
<evidence type="ECO:0000313" key="1">
    <source>
        <dbReference type="EMBL" id="OEH92497.1"/>
    </source>
</evidence>
<gene>
    <name evidence="1" type="ORF">BFG57_15685</name>
</gene>
<evidence type="ECO:0000313" key="2">
    <source>
        <dbReference type="Proteomes" id="UP000095209"/>
    </source>
</evidence>
<dbReference type="EMBL" id="MJEH01000027">
    <property type="protein sequence ID" value="OEH92497.1"/>
    <property type="molecule type" value="Genomic_DNA"/>
</dbReference>
<dbReference type="SUPFAM" id="SSF55729">
    <property type="entry name" value="Acyl-CoA N-acyltransferases (Nat)"/>
    <property type="match status" value="1"/>
</dbReference>
<keyword evidence="2" id="KW-1185">Reference proteome</keyword>
<protein>
    <recommendedName>
        <fullName evidence="3">N-acetyltransferase domain-containing protein</fullName>
    </recommendedName>
</protein>
<organism evidence="1 2">
    <name type="scientific">Bacillus solimangrovi</name>
    <dbReference type="NCBI Taxonomy" id="1305675"/>
    <lineage>
        <taxon>Bacteria</taxon>
        <taxon>Bacillati</taxon>
        <taxon>Bacillota</taxon>
        <taxon>Bacilli</taxon>
        <taxon>Bacillales</taxon>
        <taxon>Bacillaceae</taxon>
        <taxon>Bacillus</taxon>
    </lineage>
</organism>
<dbReference type="PANTHER" id="PTHR43415:SF3">
    <property type="entry name" value="GNAT-FAMILY ACETYLTRANSFERASE"/>
    <property type="match status" value="1"/>
</dbReference>
<dbReference type="AlphaFoldDB" id="A0A1E5LEI7"/>
<accession>A0A1E5LEI7</accession>
<proteinExistence type="predicted"/>
<evidence type="ECO:0008006" key="3">
    <source>
        <dbReference type="Google" id="ProtNLM"/>
    </source>
</evidence>
<reference evidence="1 2" key="1">
    <citation type="submission" date="2016-08" db="EMBL/GenBank/DDBJ databases">
        <title>Genome of Bacillus solimangrovi GH2-4.</title>
        <authorList>
            <person name="Lim S."/>
            <person name="Kim B.-C."/>
        </authorList>
    </citation>
    <scope>NUCLEOTIDE SEQUENCE [LARGE SCALE GENOMIC DNA]</scope>
    <source>
        <strain evidence="1 2">GH2-4</strain>
    </source>
</reference>
<comment type="caution">
    <text evidence="1">The sequence shown here is derived from an EMBL/GenBank/DDBJ whole genome shotgun (WGS) entry which is preliminary data.</text>
</comment>
<dbReference type="InterPro" id="IPR016181">
    <property type="entry name" value="Acyl_CoA_acyltransferase"/>
</dbReference>
<name>A0A1E5LEI7_9BACI</name>
<dbReference type="STRING" id="1305675.BFG57_15685"/>
<dbReference type="PANTHER" id="PTHR43415">
    <property type="entry name" value="SPERMIDINE N(1)-ACETYLTRANSFERASE"/>
    <property type="match status" value="1"/>
</dbReference>
<dbReference type="Proteomes" id="UP000095209">
    <property type="component" value="Unassembled WGS sequence"/>
</dbReference>